<sequence length="839" mass="91477">MVSKTPERTSPSRSRSGTRDDLHELPSRFSFTGGRPSSSRRSHEENVRGSSHRLSLSCLPQHLSTPAKWSTFGRPKGDASKAARFTPPPSARHSRMGSMDSTAQQRPASRRTQRSSKLSSTTSVNRLGNPSLVSSIVAPSHSPSSTVSKSSSARYIQEQHAPQSPSPPLTNSSRQNSTINSVAPSSPSSRSNQGNTTSSNDEFHSFIMDSPGTFGDATPPQGADYHPPSATPPALPPFRHPDLISSLSTRSAISTLVTTSIHAFPTGPQPQLNPAMRGRTYPLRQTTRELIHRDENTPISYPARSLRGSASLPRIQEIFPQGRRRERAASSRRRSHSTSSRRRVSAELISHQAAVGVTSEHPHEFGWPAEVSREILRLSLGEMSGRGSQNGTERRRLQRGIHVPAPASNSLLPCSPPSNLPSPPHLLSGPFTSPTSPEDPDFGATIPRGGSSLITLGSEVEGEGDTGIMAERNRRLSSRASGELTIRETATIPRSSSANRTTRKSILNIPTNHPLQAEAGPSTPDRPTGLPLPHTPKTPPTRPKRSSSEPGLTSVLETPTNNSKGKRKAEEVDITPPDQKNGHRATFVIPENDRRNHRQSESSLAPSRAPSSYQRKRVRLSTPSPGPSPGHSRPDTSQNATDTGSWSSRTSGPPPALGRAASHAASIRSAPPSTLSAATHPQTHSQTQSQSQLNEHRRPERRRSMSEMSIPISALIAPHAPSVSRSSTYHMRDPRRPPPTRPTSWTLHLKSEDEDASPFHAWCFFIGFVLFPIWWIASFAPIPRTRQVGGTDTEKAVTLDDPRVEHDARSWRFRCRIMSGISFLTYIPFIILVAIFVPR</sequence>
<evidence type="ECO:0000313" key="4">
    <source>
        <dbReference type="Proteomes" id="UP001497453"/>
    </source>
</evidence>
<organism evidence="3 4">
    <name type="scientific">Somion occarium</name>
    <dbReference type="NCBI Taxonomy" id="3059160"/>
    <lineage>
        <taxon>Eukaryota</taxon>
        <taxon>Fungi</taxon>
        <taxon>Dikarya</taxon>
        <taxon>Basidiomycota</taxon>
        <taxon>Agaricomycotina</taxon>
        <taxon>Agaricomycetes</taxon>
        <taxon>Polyporales</taxon>
        <taxon>Cerrenaceae</taxon>
        <taxon>Somion</taxon>
    </lineage>
</organism>
<protein>
    <recommendedName>
        <fullName evidence="5">Serine-rich protein</fullName>
    </recommendedName>
</protein>
<keyword evidence="4" id="KW-1185">Reference proteome</keyword>
<feature type="transmembrane region" description="Helical" evidence="2">
    <location>
        <begin position="817"/>
        <end position="837"/>
    </location>
</feature>
<feature type="compositionally biased region" description="Basic and acidic residues" evidence="1">
    <location>
        <begin position="591"/>
        <end position="600"/>
    </location>
</feature>
<dbReference type="Proteomes" id="UP001497453">
    <property type="component" value="Chromosome 7"/>
</dbReference>
<feature type="compositionally biased region" description="Polar residues" evidence="1">
    <location>
        <begin position="635"/>
        <end position="651"/>
    </location>
</feature>
<name>A0ABP1E3Z3_9APHY</name>
<feature type="compositionally biased region" description="Low complexity" evidence="1">
    <location>
        <begin position="177"/>
        <end position="191"/>
    </location>
</feature>
<reference evidence="4" key="1">
    <citation type="submission" date="2024-04" db="EMBL/GenBank/DDBJ databases">
        <authorList>
            <person name="Shaw F."/>
            <person name="Minotto A."/>
        </authorList>
    </citation>
    <scope>NUCLEOTIDE SEQUENCE [LARGE SCALE GENOMIC DNA]</scope>
</reference>
<evidence type="ECO:0000313" key="3">
    <source>
        <dbReference type="EMBL" id="CAL1713574.1"/>
    </source>
</evidence>
<feature type="compositionally biased region" description="Basic and acidic residues" evidence="1">
    <location>
        <begin position="694"/>
        <end position="705"/>
    </location>
</feature>
<feature type="compositionally biased region" description="Low complexity" evidence="1">
    <location>
        <begin position="659"/>
        <end position="692"/>
    </location>
</feature>
<feature type="region of interest" description="Disordered" evidence="1">
    <location>
        <begin position="316"/>
        <end position="345"/>
    </location>
</feature>
<feature type="compositionally biased region" description="Basic and acidic residues" evidence="1">
    <location>
        <begin position="17"/>
        <end position="26"/>
    </location>
</feature>
<feature type="compositionally biased region" description="Polar residues" evidence="1">
    <location>
        <begin position="548"/>
        <end position="563"/>
    </location>
</feature>
<keyword evidence="2" id="KW-1133">Transmembrane helix</keyword>
<evidence type="ECO:0000256" key="2">
    <source>
        <dbReference type="SAM" id="Phobius"/>
    </source>
</evidence>
<feature type="region of interest" description="Disordered" evidence="1">
    <location>
        <begin position="405"/>
        <end position="746"/>
    </location>
</feature>
<keyword evidence="2" id="KW-0472">Membrane</keyword>
<accession>A0ABP1E3Z3</accession>
<feature type="compositionally biased region" description="Polar residues" evidence="1">
    <location>
        <begin position="601"/>
        <end position="613"/>
    </location>
</feature>
<feature type="compositionally biased region" description="Polar residues" evidence="1">
    <location>
        <begin position="492"/>
        <end position="514"/>
    </location>
</feature>
<feature type="compositionally biased region" description="Pro residues" evidence="1">
    <location>
        <begin position="414"/>
        <end position="424"/>
    </location>
</feature>
<evidence type="ECO:0008006" key="5">
    <source>
        <dbReference type="Google" id="ProtNLM"/>
    </source>
</evidence>
<feature type="compositionally biased region" description="Basic residues" evidence="1">
    <location>
        <begin position="322"/>
        <end position="343"/>
    </location>
</feature>
<feature type="compositionally biased region" description="Pro residues" evidence="1">
    <location>
        <begin position="229"/>
        <end position="238"/>
    </location>
</feature>
<keyword evidence="2" id="KW-0812">Transmembrane</keyword>
<feature type="compositionally biased region" description="Polar residues" evidence="1">
    <location>
        <begin position="115"/>
        <end position="132"/>
    </location>
</feature>
<proteinExistence type="predicted"/>
<gene>
    <name evidence="3" type="ORF">GFSPODELE1_LOCUS9372</name>
</gene>
<feature type="region of interest" description="Disordered" evidence="1">
    <location>
        <begin position="1"/>
        <end position="243"/>
    </location>
</feature>
<feature type="compositionally biased region" description="Low complexity" evidence="1">
    <location>
        <begin position="133"/>
        <end position="152"/>
    </location>
</feature>
<evidence type="ECO:0000256" key="1">
    <source>
        <dbReference type="SAM" id="MobiDB-lite"/>
    </source>
</evidence>
<feature type="transmembrane region" description="Helical" evidence="2">
    <location>
        <begin position="759"/>
        <end position="777"/>
    </location>
</feature>
<dbReference type="EMBL" id="OZ037950">
    <property type="protein sequence ID" value="CAL1713574.1"/>
    <property type="molecule type" value="Genomic_DNA"/>
</dbReference>